<gene>
    <name evidence="2" type="ORF">SU7_1055</name>
</gene>
<evidence type="ECO:0000313" key="3">
    <source>
        <dbReference type="Proteomes" id="UP000006968"/>
    </source>
</evidence>
<organism evidence="2 3">
    <name type="scientific">Saccharomyces arboricola (strain H-6 / AS 2.3317 / CBS 10644)</name>
    <name type="common">Yeast</name>
    <dbReference type="NCBI Taxonomy" id="1160507"/>
    <lineage>
        <taxon>Eukaryota</taxon>
        <taxon>Fungi</taxon>
        <taxon>Dikarya</taxon>
        <taxon>Ascomycota</taxon>
        <taxon>Saccharomycotina</taxon>
        <taxon>Saccharomycetes</taxon>
        <taxon>Saccharomycetales</taxon>
        <taxon>Saccharomycetaceae</taxon>
        <taxon>Saccharomyces</taxon>
    </lineage>
</organism>
<keyword evidence="1" id="KW-1133">Transmembrane helix</keyword>
<evidence type="ECO:0000313" key="2">
    <source>
        <dbReference type="EMBL" id="EJS43861.1"/>
    </source>
</evidence>
<dbReference type="EMBL" id="ALIE01000076">
    <property type="protein sequence ID" value="EJS43861.1"/>
    <property type="molecule type" value="Genomic_DNA"/>
</dbReference>
<name>J8Q5F5_SACAR</name>
<dbReference type="AlphaFoldDB" id="J8Q5F5"/>
<keyword evidence="1" id="KW-0472">Membrane</keyword>
<proteinExistence type="predicted"/>
<keyword evidence="1" id="KW-0812">Transmembrane</keyword>
<accession>J8Q5F5</accession>
<keyword evidence="3" id="KW-1185">Reference proteome</keyword>
<sequence>MGIFAPSSKLLNGLQACSRKCFEGFYQPKSDTANSLTELKGKSKDDLLIVEKSERIENSNFSRIKCWYLTTSRGYHNMMQNKLLMFCVVGCFFLCMIQFLFFIIYWADIVPRNTQKAIDNLNYDYLTAYLKKKCVPYGKILDQCIL</sequence>
<dbReference type="Proteomes" id="UP000006968">
    <property type="component" value="Chromosome VII"/>
</dbReference>
<reference evidence="2 3" key="1">
    <citation type="journal article" date="2013" name="BMC Genomics">
        <title>High quality de novo sequencing and assembly of the Saccharomyces arboricolus genome.</title>
        <authorList>
            <person name="Liti G."/>
            <person name="Nguyen Ba A.N."/>
            <person name="Blythe M."/>
            <person name="Mueller C.A."/>
            <person name="Bergstroem A."/>
            <person name="Cubillos F.A."/>
            <person name="Dafhnis-Calas F."/>
            <person name="Khoshraftar S."/>
            <person name="Malla S."/>
            <person name="Mehta N."/>
            <person name="Siow C.C."/>
            <person name="Warringer J."/>
            <person name="Moses A.M."/>
            <person name="Louis E.J."/>
            <person name="Nieduszynski C.A."/>
        </authorList>
    </citation>
    <scope>NUCLEOTIDE SEQUENCE [LARGE SCALE GENOMIC DNA]</scope>
    <source>
        <strain evidence="3">H-6 / AS 2.3317 / CBS 10644</strain>
    </source>
</reference>
<dbReference type="HOGENOM" id="CLU_1778532_0_0_1"/>
<comment type="caution">
    <text evidence="2">The sequence shown here is derived from an EMBL/GenBank/DDBJ whole genome shotgun (WGS) entry which is preliminary data.</text>
</comment>
<dbReference type="OrthoDB" id="4041385at2759"/>
<feature type="transmembrane region" description="Helical" evidence="1">
    <location>
        <begin position="83"/>
        <end position="107"/>
    </location>
</feature>
<protein>
    <submittedName>
        <fullName evidence="2">YGL230C</fullName>
    </submittedName>
</protein>
<evidence type="ECO:0000256" key="1">
    <source>
        <dbReference type="SAM" id="Phobius"/>
    </source>
</evidence>